<dbReference type="SUPFAM" id="SSF142913">
    <property type="entry name" value="YktB/PF0168-like"/>
    <property type="match status" value="1"/>
</dbReference>
<reference evidence="2" key="2">
    <citation type="submission" date="2020-09" db="EMBL/GenBank/DDBJ databases">
        <authorList>
            <person name="Sun Q."/>
            <person name="Ohkuma M."/>
        </authorList>
    </citation>
    <scope>NUCLEOTIDE SEQUENCE</scope>
    <source>
        <strain evidence="2">JCM 14719</strain>
    </source>
</reference>
<evidence type="ECO:0000313" key="2">
    <source>
        <dbReference type="EMBL" id="GGK07366.1"/>
    </source>
</evidence>
<keyword evidence="3" id="KW-1185">Reference proteome</keyword>
<dbReference type="Gene3D" id="3.30.930.20">
    <property type="entry name" value="Protein of unknown function DUF1054"/>
    <property type="match status" value="1"/>
</dbReference>
<comment type="caution">
    <text evidence="2">The sequence shown here is derived from an EMBL/GenBank/DDBJ whole genome shotgun (WGS) entry which is preliminary data.</text>
</comment>
<comment type="similarity">
    <text evidence="1">Belongs to the UPF0637 family.</text>
</comment>
<protein>
    <recommendedName>
        <fullName evidence="1">UPF0637 protein GCM10007043_21750</fullName>
    </recommendedName>
</protein>
<dbReference type="HAMAP" id="MF_01851">
    <property type="entry name" value="UPF0637"/>
    <property type="match status" value="1"/>
</dbReference>
<dbReference type="AlphaFoldDB" id="A0A8J3BJ72"/>
<dbReference type="PIRSF" id="PIRSF021332">
    <property type="entry name" value="DUF1054"/>
    <property type="match status" value="1"/>
</dbReference>
<evidence type="ECO:0000313" key="3">
    <source>
        <dbReference type="Proteomes" id="UP000637720"/>
    </source>
</evidence>
<name>A0A8J3BJ72_9BACI</name>
<reference evidence="2" key="1">
    <citation type="journal article" date="2014" name="Int. J. Syst. Evol. Microbiol.">
        <title>Complete genome sequence of Corynebacterium casei LMG S-19264T (=DSM 44701T), isolated from a smear-ripened cheese.</title>
        <authorList>
            <consortium name="US DOE Joint Genome Institute (JGI-PGF)"/>
            <person name="Walter F."/>
            <person name="Albersmeier A."/>
            <person name="Kalinowski J."/>
            <person name="Ruckert C."/>
        </authorList>
    </citation>
    <scope>NUCLEOTIDE SEQUENCE</scope>
    <source>
        <strain evidence="2">JCM 14719</strain>
    </source>
</reference>
<dbReference type="Pfam" id="PF06335">
    <property type="entry name" value="DUF1054"/>
    <property type="match status" value="1"/>
</dbReference>
<dbReference type="InterPro" id="IPR053707">
    <property type="entry name" value="UPF0637_domain_sf"/>
</dbReference>
<dbReference type="EMBL" id="BMOF01000062">
    <property type="protein sequence ID" value="GGK07366.1"/>
    <property type="molecule type" value="Genomic_DNA"/>
</dbReference>
<gene>
    <name evidence="2" type="primary">yktB</name>
    <name evidence="2" type="ORF">GCM10007043_21750</name>
</gene>
<evidence type="ECO:0000256" key="1">
    <source>
        <dbReference type="HAMAP-Rule" id="MF_01851"/>
    </source>
</evidence>
<sequence length="208" mass="23684">MPAFTGFTAADFEAMTVPGLEARMRAIKETVRPKLEALGQRLAPALSAMSGDRFFAHVAKHARRTVNPPDSTWVAWAANPRGYKKDPHFQVGLWSTHLFVWFALIEESPLKPHFAENLERHLDKIRAAIPAHFRWSRDHTVPESTPHADMTDEDFVTLIRRLKEVKKAEVLCGITIDRTDPLLTDGDALFARIEETFQTLMPLYRLAR</sequence>
<dbReference type="RefSeq" id="WP_229725851.1">
    <property type="nucleotide sequence ID" value="NZ_BMOF01000062.1"/>
</dbReference>
<dbReference type="Proteomes" id="UP000637720">
    <property type="component" value="Unassembled WGS sequence"/>
</dbReference>
<organism evidence="2 3">
    <name type="scientific">Calditerricola satsumensis</name>
    <dbReference type="NCBI Taxonomy" id="373054"/>
    <lineage>
        <taxon>Bacteria</taxon>
        <taxon>Bacillati</taxon>
        <taxon>Bacillota</taxon>
        <taxon>Bacilli</taxon>
        <taxon>Bacillales</taxon>
        <taxon>Bacillaceae</taxon>
        <taxon>Calditerricola</taxon>
    </lineage>
</organism>
<dbReference type="InterPro" id="IPR009403">
    <property type="entry name" value="UPF0637"/>
</dbReference>
<accession>A0A8J3BJ72</accession>
<proteinExistence type="inferred from homology"/>